<comment type="caution">
    <text evidence="1">The sequence shown here is derived from an EMBL/GenBank/DDBJ whole genome shotgun (WGS) entry which is preliminary data.</text>
</comment>
<accession>A0A437QHV5</accession>
<gene>
    <name evidence="1" type="ORF">EOI86_23575</name>
</gene>
<organism evidence="1 2">
    <name type="scientific">Hwanghaeella grinnelliae</name>
    <dbReference type="NCBI Taxonomy" id="2500179"/>
    <lineage>
        <taxon>Bacteria</taxon>
        <taxon>Pseudomonadati</taxon>
        <taxon>Pseudomonadota</taxon>
        <taxon>Alphaproteobacteria</taxon>
        <taxon>Rhodospirillales</taxon>
        <taxon>Rhodospirillaceae</taxon>
        <taxon>Hwanghaeella</taxon>
    </lineage>
</organism>
<protein>
    <recommendedName>
        <fullName evidence="3">TIGR03016 family PEP-CTERM system-associated outer membrane protein</fullName>
    </recommendedName>
</protein>
<evidence type="ECO:0008006" key="3">
    <source>
        <dbReference type="Google" id="ProtNLM"/>
    </source>
</evidence>
<name>A0A437QHV5_9PROT</name>
<dbReference type="AlphaFoldDB" id="A0A437QHV5"/>
<keyword evidence="2" id="KW-1185">Reference proteome</keyword>
<evidence type="ECO:0000313" key="1">
    <source>
        <dbReference type="EMBL" id="RVU34099.1"/>
    </source>
</evidence>
<dbReference type="Proteomes" id="UP000287447">
    <property type="component" value="Unassembled WGS sequence"/>
</dbReference>
<evidence type="ECO:0000313" key="2">
    <source>
        <dbReference type="Proteomes" id="UP000287447"/>
    </source>
</evidence>
<proteinExistence type="predicted"/>
<sequence length="394" mass="43684">MASAAGVSPVHAYDLNSTARVTASGSYETNPNLVQSNQRHLFEKRLAPGWSGVLDGETYGLAADFGTSFVRTSDETISPDSLRYDTSLAGNLDFERARTSGGFDYSRRAFNNTEFNDNELTTDETDASVSNAVTVDDASLATRFEYDATELLQVFVDNNYRLVSFTGGNSTSFTSNTVTLGSRYEMSDYLSISPEFEYRIFEPDDSDSQNTYEARLRGNYQASDVTQYNVAIGMIRTKQETNVSLDATYIQQLDDVLLQVTASRSLSPSDDGELRDSKRLSAQVSKPLSDVTTIGADAQFRLNDEVEARRGGFNLTHELSDALVVGFNLNVIETIPDNGSSTMQYRADPFLNWLVHENVNARVSYRELWQETGSSGSVNTRRISLAVTYTHPFY</sequence>
<dbReference type="RefSeq" id="WP_127768129.1">
    <property type="nucleotide sequence ID" value="NZ_SADE01000004.1"/>
</dbReference>
<dbReference type="EMBL" id="SADE01000004">
    <property type="protein sequence ID" value="RVU34099.1"/>
    <property type="molecule type" value="Genomic_DNA"/>
</dbReference>
<reference evidence="2" key="1">
    <citation type="submission" date="2019-01" db="EMBL/GenBank/DDBJ databases">
        <title>Gri0909 isolated from a small marine red alga.</title>
        <authorList>
            <person name="Kim J."/>
            <person name="Jeong S.E."/>
            <person name="Jeon C.O."/>
        </authorList>
    </citation>
    <scope>NUCLEOTIDE SEQUENCE [LARGE SCALE GENOMIC DNA]</scope>
    <source>
        <strain evidence="2">Gri0909</strain>
    </source>
</reference>